<accession>A0A9N7VKT7</accession>
<proteinExistence type="predicted"/>
<comment type="caution">
    <text evidence="2">The sequence shown here is derived from an EMBL/GenBank/DDBJ whole genome shotgun (WGS) entry which is preliminary data.</text>
</comment>
<dbReference type="EMBL" id="CADEAL010004112">
    <property type="protein sequence ID" value="CAB1452029.1"/>
    <property type="molecule type" value="Genomic_DNA"/>
</dbReference>
<protein>
    <submittedName>
        <fullName evidence="2">Uncharacterized protein</fullName>
    </submittedName>
</protein>
<evidence type="ECO:0000313" key="3">
    <source>
        <dbReference type="Proteomes" id="UP001153269"/>
    </source>
</evidence>
<feature type="region of interest" description="Disordered" evidence="1">
    <location>
        <begin position="107"/>
        <end position="129"/>
    </location>
</feature>
<organism evidence="2 3">
    <name type="scientific">Pleuronectes platessa</name>
    <name type="common">European plaice</name>
    <dbReference type="NCBI Taxonomy" id="8262"/>
    <lineage>
        <taxon>Eukaryota</taxon>
        <taxon>Metazoa</taxon>
        <taxon>Chordata</taxon>
        <taxon>Craniata</taxon>
        <taxon>Vertebrata</taxon>
        <taxon>Euteleostomi</taxon>
        <taxon>Actinopterygii</taxon>
        <taxon>Neopterygii</taxon>
        <taxon>Teleostei</taxon>
        <taxon>Neoteleostei</taxon>
        <taxon>Acanthomorphata</taxon>
        <taxon>Carangaria</taxon>
        <taxon>Pleuronectiformes</taxon>
        <taxon>Pleuronectoidei</taxon>
        <taxon>Pleuronectidae</taxon>
        <taxon>Pleuronectes</taxon>
    </lineage>
</organism>
<evidence type="ECO:0000313" key="2">
    <source>
        <dbReference type="EMBL" id="CAB1452029.1"/>
    </source>
</evidence>
<gene>
    <name evidence="2" type="ORF">PLEPLA_LOCUS39768</name>
</gene>
<sequence>MAGSSISLSLLSAPSRRTIHPSLFGSSPSETGHKTSWKELQATESGAFSTLGEGPRPNVNSDGVVNFCRSAEELAFRAEIHKDSLAGIKVARMTSWNVEHNDARVSDSMTRSLETTYPDHTGPRPPDSADFITSAASHLFFTPLIIRLAPHCQSSLCTADSPTLRSNPNTSPQHLFWSLFWSLPSSQPRSPVIVSECDKNNEVPTSRSGLYSQQEMTRNMCTKI</sequence>
<keyword evidence="3" id="KW-1185">Reference proteome</keyword>
<evidence type="ECO:0000256" key="1">
    <source>
        <dbReference type="SAM" id="MobiDB-lite"/>
    </source>
</evidence>
<dbReference type="Proteomes" id="UP001153269">
    <property type="component" value="Unassembled WGS sequence"/>
</dbReference>
<reference evidence="2" key="1">
    <citation type="submission" date="2020-03" db="EMBL/GenBank/DDBJ databases">
        <authorList>
            <person name="Weist P."/>
        </authorList>
    </citation>
    <scope>NUCLEOTIDE SEQUENCE</scope>
</reference>
<dbReference type="AlphaFoldDB" id="A0A9N7VKT7"/>
<name>A0A9N7VKT7_PLEPL</name>